<keyword evidence="4" id="KW-0012">Acyltransferase</keyword>
<dbReference type="Proteomes" id="UP001501565">
    <property type="component" value="Unassembled WGS sequence"/>
</dbReference>
<dbReference type="NCBIfam" id="TIGR01838">
    <property type="entry name" value="PHA_synth_I"/>
    <property type="match status" value="1"/>
</dbReference>
<keyword evidence="3" id="KW-0808">Transferase</keyword>
<name>A0ABP7N497_9GAMM</name>
<feature type="domain" description="Poly-beta-hydroxybutyrate polymerase N-terminal" evidence="6">
    <location>
        <begin position="99"/>
        <end position="270"/>
    </location>
</feature>
<evidence type="ECO:0000256" key="4">
    <source>
        <dbReference type="ARBA" id="ARBA00023315"/>
    </source>
</evidence>
<evidence type="ECO:0000313" key="8">
    <source>
        <dbReference type="Proteomes" id="UP001501565"/>
    </source>
</evidence>
<dbReference type="Pfam" id="PF07167">
    <property type="entry name" value="PhaC_N"/>
    <property type="match status" value="1"/>
</dbReference>
<evidence type="ECO:0000313" key="7">
    <source>
        <dbReference type="EMBL" id="GAA3936475.1"/>
    </source>
</evidence>
<evidence type="ECO:0000256" key="3">
    <source>
        <dbReference type="ARBA" id="ARBA00022679"/>
    </source>
</evidence>
<reference evidence="8" key="1">
    <citation type="journal article" date="2019" name="Int. J. Syst. Evol. Microbiol.">
        <title>The Global Catalogue of Microorganisms (GCM) 10K type strain sequencing project: providing services to taxonomists for standard genome sequencing and annotation.</title>
        <authorList>
            <consortium name="The Broad Institute Genomics Platform"/>
            <consortium name="The Broad Institute Genome Sequencing Center for Infectious Disease"/>
            <person name="Wu L."/>
            <person name="Ma J."/>
        </authorList>
    </citation>
    <scope>NUCLEOTIDE SEQUENCE [LARGE SCALE GENOMIC DNA]</scope>
    <source>
        <strain evidence="8">JCM 17551</strain>
    </source>
</reference>
<sequence length="590" mass="66902">MAPFENPYWKMSVKAFEETQKLFSTFAAKMNTDQGSMQAVAADASEAYTKYLNECAKHPWLTTKQSARVGVDYFKVMKQSLLQLVGRESAAVIDPERGDLRFEHPDWSENAWFNFVKQMYLVTGHAWLDSIQNIPGLDDTARYRAEFFVRQFVNAMSPSNYLLTNPELLKLTVKSRGKNLYRGMERFVQDMEKSADALKISMTDDSAFELGKNIATTPGKVVYRGELFELIQYSPLTEKVAERPLLIVPPFVNKYYILDLSAKNSFVRWAVEQGNTVFMVSWVNPDERHRNIGFDRYITDGVLKALELVEEQTGIREVNTVGYCIGGSLLMASLAYMAGRKMKARVKSATLFTTLTDFSDPGDIGVFIDDQTVKAIEDQNNHRGYFDGRVMAVSFSILRENSLYWNYFIQNYLKGESPIAFDLLYWNSDSTNISAACHNDMLRKFYIENQLIKPGAYSVNGTKIDLAKIQIPLYFISTQQDHIAKWKVTYEGAKACKNNATFVLGESGHIAGIVNPPAKKKYSYWLNDTIEDSADAWLDNAKQHSGSWWSHWNDWLEENKGDAVSARDPGAGSLAVECDAPGEYVKRTLS</sequence>
<dbReference type="InterPro" id="IPR010963">
    <property type="entry name" value="PHA_synth_I"/>
</dbReference>
<protein>
    <submittedName>
        <fullName evidence="7">Class I poly(R)-hydroxyalkanoic acid synthase</fullName>
    </submittedName>
</protein>
<dbReference type="InterPro" id="IPR051321">
    <property type="entry name" value="PHA/PHB_synthase"/>
</dbReference>
<feature type="domain" description="AB hydrolase-1" evidence="5">
    <location>
        <begin position="274"/>
        <end position="516"/>
    </location>
</feature>
<proteinExistence type="predicted"/>
<evidence type="ECO:0000259" key="6">
    <source>
        <dbReference type="Pfam" id="PF07167"/>
    </source>
</evidence>
<organism evidence="7 8">
    <name type="scientific">Litoribacillus peritrichatus</name>
    <dbReference type="NCBI Taxonomy" id="718191"/>
    <lineage>
        <taxon>Bacteria</taxon>
        <taxon>Pseudomonadati</taxon>
        <taxon>Pseudomonadota</taxon>
        <taxon>Gammaproteobacteria</taxon>
        <taxon>Oceanospirillales</taxon>
        <taxon>Oceanospirillaceae</taxon>
        <taxon>Litoribacillus</taxon>
    </lineage>
</organism>
<keyword evidence="8" id="KW-1185">Reference proteome</keyword>
<gene>
    <name evidence="7" type="primary">phaC</name>
    <name evidence="7" type="ORF">GCM10022277_36110</name>
</gene>
<dbReference type="EMBL" id="BAABBN010000012">
    <property type="protein sequence ID" value="GAA3936475.1"/>
    <property type="molecule type" value="Genomic_DNA"/>
</dbReference>
<dbReference type="Gene3D" id="3.40.50.1820">
    <property type="entry name" value="alpha/beta hydrolase"/>
    <property type="match status" value="1"/>
</dbReference>
<dbReference type="Pfam" id="PF00561">
    <property type="entry name" value="Abhydrolase_1"/>
    <property type="match status" value="1"/>
</dbReference>
<dbReference type="PANTHER" id="PTHR36837:SF5">
    <property type="entry name" value="POLY-3-HYDROXYBUTYRATE SYNTHASE"/>
    <property type="match status" value="1"/>
</dbReference>
<dbReference type="InterPro" id="IPR000073">
    <property type="entry name" value="AB_hydrolase_1"/>
</dbReference>
<comment type="caution">
    <text evidence="7">The sequence shown here is derived from an EMBL/GenBank/DDBJ whole genome shotgun (WGS) entry which is preliminary data.</text>
</comment>
<evidence type="ECO:0000259" key="5">
    <source>
        <dbReference type="Pfam" id="PF00561"/>
    </source>
</evidence>
<comment type="subcellular location">
    <subcellularLocation>
        <location evidence="1">Cytoplasm</location>
    </subcellularLocation>
</comment>
<evidence type="ECO:0000256" key="1">
    <source>
        <dbReference type="ARBA" id="ARBA00004496"/>
    </source>
</evidence>
<accession>A0ABP7N497</accession>
<dbReference type="RefSeq" id="WP_344800012.1">
    <property type="nucleotide sequence ID" value="NZ_BAABBN010000012.1"/>
</dbReference>
<evidence type="ECO:0000256" key="2">
    <source>
        <dbReference type="ARBA" id="ARBA00022490"/>
    </source>
</evidence>
<dbReference type="InterPro" id="IPR029058">
    <property type="entry name" value="AB_hydrolase_fold"/>
</dbReference>
<dbReference type="InterPro" id="IPR010941">
    <property type="entry name" value="PhaC_N"/>
</dbReference>
<dbReference type="PANTHER" id="PTHR36837">
    <property type="entry name" value="POLY(3-HYDROXYALKANOATE) POLYMERASE SUBUNIT PHAC"/>
    <property type="match status" value="1"/>
</dbReference>
<dbReference type="SUPFAM" id="SSF53474">
    <property type="entry name" value="alpha/beta-Hydrolases"/>
    <property type="match status" value="1"/>
</dbReference>
<keyword evidence="2" id="KW-0963">Cytoplasm</keyword>